<keyword evidence="5 13" id="KW-0444">Lipid biosynthesis</keyword>
<accession>A0A2P8E650</accession>
<dbReference type="EMBL" id="PYGF01000004">
    <property type="protein sequence ID" value="PSL04942.1"/>
    <property type="molecule type" value="Genomic_DNA"/>
</dbReference>
<evidence type="ECO:0000256" key="1">
    <source>
        <dbReference type="ARBA" id="ARBA00002274"/>
    </source>
</evidence>
<dbReference type="HAMAP" id="MF_00409">
    <property type="entry name" value="LpxK"/>
    <property type="match status" value="1"/>
</dbReference>
<keyword evidence="15" id="KW-1185">Reference proteome</keyword>
<dbReference type="GO" id="GO:0005886">
    <property type="term" value="C:plasma membrane"/>
    <property type="evidence" value="ECO:0007669"/>
    <property type="project" value="TreeGrafter"/>
</dbReference>
<comment type="pathway">
    <text evidence="2 13">Glycolipid biosynthesis; lipid IV(A) biosynthesis; lipid IV(A) from (3R)-3-hydroxytetradecanoyl-[acyl-carrier-protein] and UDP-N-acetyl-alpha-D-glucosamine: step 6/6.</text>
</comment>
<keyword evidence="7 13" id="KW-0808">Transferase</keyword>
<keyword evidence="10 13" id="KW-0067">ATP-binding</keyword>
<dbReference type="Proteomes" id="UP000240708">
    <property type="component" value="Unassembled WGS sequence"/>
</dbReference>
<comment type="similarity">
    <text evidence="13">Belongs to the LpxK family.</text>
</comment>
<dbReference type="SUPFAM" id="SSF52540">
    <property type="entry name" value="P-loop containing nucleoside triphosphate hydrolases"/>
    <property type="match status" value="1"/>
</dbReference>
<evidence type="ECO:0000256" key="13">
    <source>
        <dbReference type="HAMAP-Rule" id="MF_00409"/>
    </source>
</evidence>
<dbReference type="UniPathway" id="UPA00359">
    <property type="reaction ID" value="UER00482"/>
</dbReference>
<dbReference type="Pfam" id="PF02606">
    <property type="entry name" value="LpxK"/>
    <property type="match status" value="1"/>
</dbReference>
<organism evidence="14 15">
    <name type="scientific">Cecembia rubra</name>
    <dbReference type="NCBI Taxonomy" id="1485585"/>
    <lineage>
        <taxon>Bacteria</taxon>
        <taxon>Pseudomonadati</taxon>
        <taxon>Bacteroidota</taxon>
        <taxon>Cytophagia</taxon>
        <taxon>Cytophagales</taxon>
        <taxon>Cyclobacteriaceae</taxon>
        <taxon>Cecembia</taxon>
    </lineage>
</organism>
<evidence type="ECO:0000313" key="15">
    <source>
        <dbReference type="Proteomes" id="UP000240708"/>
    </source>
</evidence>
<evidence type="ECO:0000256" key="6">
    <source>
        <dbReference type="ARBA" id="ARBA00022556"/>
    </source>
</evidence>
<dbReference type="EC" id="2.7.1.130" evidence="3 13"/>
<dbReference type="GO" id="GO:0005524">
    <property type="term" value="F:ATP binding"/>
    <property type="evidence" value="ECO:0007669"/>
    <property type="project" value="UniProtKB-UniRule"/>
</dbReference>
<keyword evidence="6 13" id="KW-0441">Lipid A biosynthesis</keyword>
<evidence type="ECO:0000256" key="4">
    <source>
        <dbReference type="ARBA" id="ARBA00016436"/>
    </source>
</evidence>
<evidence type="ECO:0000256" key="7">
    <source>
        <dbReference type="ARBA" id="ARBA00022679"/>
    </source>
</evidence>
<dbReference type="InterPro" id="IPR003758">
    <property type="entry name" value="LpxK"/>
</dbReference>
<dbReference type="OrthoDB" id="9766423at2"/>
<comment type="caution">
    <text evidence="14">The sequence shown here is derived from an EMBL/GenBank/DDBJ whole genome shotgun (WGS) entry which is preliminary data.</text>
</comment>
<evidence type="ECO:0000256" key="5">
    <source>
        <dbReference type="ARBA" id="ARBA00022516"/>
    </source>
</evidence>
<keyword evidence="8 13" id="KW-0547">Nucleotide-binding</keyword>
<comment type="function">
    <text evidence="1 13">Transfers the gamma-phosphate of ATP to the 4'-position of a tetraacyldisaccharide 1-phosphate intermediate (termed DS-1-P) to form tetraacyldisaccharide 1,4'-bis-phosphate (lipid IVA).</text>
</comment>
<evidence type="ECO:0000256" key="11">
    <source>
        <dbReference type="ARBA" id="ARBA00023098"/>
    </source>
</evidence>
<dbReference type="InterPro" id="IPR027417">
    <property type="entry name" value="P-loop_NTPase"/>
</dbReference>
<evidence type="ECO:0000256" key="3">
    <source>
        <dbReference type="ARBA" id="ARBA00012071"/>
    </source>
</evidence>
<dbReference type="AlphaFoldDB" id="A0A2P8E650"/>
<reference evidence="14 15" key="1">
    <citation type="submission" date="2018-03" db="EMBL/GenBank/DDBJ databases">
        <title>Genomic Encyclopedia of Archaeal and Bacterial Type Strains, Phase II (KMG-II): from individual species to whole genera.</title>
        <authorList>
            <person name="Goeker M."/>
        </authorList>
    </citation>
    <scope>NUCLEOTIDE SEQUENCE [LARGE SCALE GENOMIC DNA]</scope>
    <source>
        <strain evidence="14 15">DSM 28057</strain>
    </source>
</reference>
<name>A0A2P8E650_9BACT</name>
<dbReference type="RefSeq" id="WP_106566989.1">
    <property type="nucleotide sequence ID" value="NZ_PYGF01000004.1"/>
</dbReference>
<keyword evidence="9 13" id="KW-0418">Kinase</keyword>
<dbReference type="GO" id="GO:0009029">
    <property type="term" value="F:lipid-A 4'-kinase activity"/>
    <property type="evidence" value="ECO:0007669"/>
    <property type="project" value="UniProtKB-UniRule"/>
</dbReference>
<evidence type="ECO:0000256" key="2">
    <source>
        <dbReference type="ARBA" id="ARBA00004870"/>
    </source>
</evidence>
<feature type="binding site" evidence="13">
    <location>
        <begin position="47"/>
        <end position="54"/>
    </location>
    <ligand>
        <name>ATP</name>
        <dbReference type="ChEBI" id="CHEBI:30616"/>
    </ligand>
</feature>
<dbReference type="PANTHER" id="PTHR42724:SF1">
    <property type="entry name" value="TETRAACYLDISACCHARIDE 4'-KINASE, MITOCHONDRIAL-RELATED"/>
    <property type="match status" value="1"/>
</dbReference>
<sequence>MRWYDPLLYPFALLYGGVTALRNRLFDKGLKKSISFSVPTIVVGNLNVGGSGKTPMVELLIEYLKDDFQLATLSRGYGRKSRGFLIGEVHMGPDELGDEPFQIFSKYGKCLTVAVGEDRVKAISKIISLRPETNLILLDDAFQHRYVKGDINILLTTYQKPFFEDSILPLGTLREDPKGADRADLVIVTKTPAGVSEEVKNRYRETICKYTKGKIAFAGIRYGKPFPLFGESFEENKNVILVSGIANDRLLYQEVSKSYKVVERLSFGDHYYYKVSDVLRIQQLAKSRENCMVLTTEKDAAKLKNEAFQKYLSEIPIFVLPIQVQLDSEILDWLKDKLNQIVANKA</sequence>
<comment type="catalytic activity">
    <reaction evidence="13">
        <text>a lipid A disaccharide + ATP = a lipid IVA + ADP + H(+)</text>
        <dbReference type="Rhea" id="RHEA:67840"/>
        <dbReference type="ChEBI" id="CHEBI:15378"/>
        <dbReference type="ChEBI" id="CHEBI:30616"/>
        <dbReference type="ChEBI" id="CHEBI:176343"/>
        <dbReference type="ChEBI" id="CHEBI:176425"/>
        <dbReference type="ChEBI" id="CHEBI:456216"/>
        <dbReference type="EC" id="2.7.1.130"/>
    </reaction>
</comment>
<protein>
    <recommendedName>
        <fullName evidence="4 13">Tetraacyldisaccharide 4'-kinase</fullName>
        <ecNumber evidence="3 13">2.7.1.130</ecNumber>
    </recommendedName>
    <alternativeName>
        <fullName evidence="12 13">Lipid A 4'-kinase</fullName>
    </alternativeName>
</protein>
<evidence type="ECO:0000256" key="12">
    <source>
        <dbReference type="ARBA" id="ARBA00029757"/>
    </source>
</evidence>
<evidence type="ECO:0000313" key="14">
    <source>
        <dbReference type="EMBL" id="PSL04942.1"/>
    </source>
</evidence>
<gene>
    <name evidence="13" type="primary">lpxK</name>
    <name evidence="14" type="ORF">CLV48_104116</name>
</gene>
<evidence type="ECO:0000256" key="9">
    <source>
        <dbReference type="ARBA" id="ARBA00022777"/>
    </source>
</evidence>
<evidence type="ECO:0000256" key="10">
    <source>
        <dbReference type="ARBA" id="ARBA00022840"/>
    </source>
</evidence>
<dbReference type="GO" id="GO:0009244">
    <property type="term" value="P:lipopolysaccharide core region biosynthetic process"/>
    <property type="evidence" value="ECO:0007669"/>
    <property type="project" value="TreeGrafter"/>
</dbReference>
<evidence type="ECO:0000256" key="8">
    <source>
        <dbReference type="ARBA" id="ARBA00022741"/>
    </source>
</evidence>
<proteinExistence type="inferred from homology"/>
<keyword evidence="11 13" id="KW-0443">Lipid metabolism</keyword>
<dbReference type="GO" id="GO:0009245">
    <property type="term" value="P:lipid A biosynthetic process"/>
    <property type="evidence" value="ECO:0007669"/>
    <property type="project" value="UniProtKB-UniRule"/>
</dbReference>
<dbReference type="PANTHER" id="PTHR42724">
    <property type="entry name" value="TETRAACYLDISACCHARIDE 4'-KINASE"/>
    <property type="match status" value="1"/>
</dbReference>
<dbReference type="NCBIfam" id="TIGR00682">
    <property type="entry name" value="lpxK"/>
    <property type="match status" value="1"/>
</dbReference>